<evidence type="ECO:0000259" key="2">
    <source>
        <dbReference type="SMART" id="SM00382"/>
    </source>
</evidence>
<evidence type="ECO:0000313" key="4">
    <source>
        <dbReference type="Proteomes" id="UP001256827"/>
    </source>
</evidence>
<dbReference type="EMBL" id="CP134050">
    <property type="protein sequence ID" value="WNC15534.1"/>
    <property type="molecule type" value="Genomic_DNA"/>
</dbReference>
<evidence type="ECO:0000256" key="1">
    <source>
        <dbReference type="ARBA" id="ARBA00006611"/>
    </source>
</evidence>
<dbReference type="SUPFAM" id="SSF52540">
    <property type="entry name" value="P-loop containing nucleoside triphosphate hydrolases"/>
    <property type="match status" value="1"/>
</dbReference>
<sequence>MALFRRKQEQTTPGEEAPRTLAASLAAPSYNPYIDELAEHYKTRLLRETNLERLTSLNPQEMRLAIERMVSQYMSEEKVVIPRGEKELLLTRLINESVGLGPLEPLLADPEITEISINGHNLVYIEKRGRLELTDLKFRDEEHLRHIVDRIVAPLGRRIDESSPMVDARLKDGSRVNAVIPPISLNGTLVSIRKFRKEPYLMADLMQFDSFNEPMSQFLQAVVEAKMNVLISGGTGSGKTTLLNAVARAIPHYERVITIEDSAELKLAHPNCVGMEARPPNMEGKGEVTIRQLVRNSLRMRPDRIIVGEVRGAEAFDMLQAMNTGHEGSLTTVHANSPHDAFNRLEGMVVMAGMDLPSSIVREYIVSALDIIVQVTRLSDGTRKIVSISEVAKSDDKRIEVQEIFRFKRTGIGSKGEVLGYFTPTGIVPKCLERIEISGIQLDTSIFRTEGGMIRDHSYSY</sequence>
<dbReference type="SMART" id="SM00382">
    <property type="entry name" value="AAA"/>
    <property type="match status" value="1"/>
</dbReference>
<dbReference type="InterPro" id="IPR027417">
    <property type="entry name" value="P-loop_NTPase"/>
</dbReference>
<dbReference type="RefSeq" id="WP_310769383.1">
    <property type="nucleotide sequence ID" value="NZ_CP134050.1"/>
</dbReference>
<dbReference type="Proteomes" id="UP001256827">
    <property type="component" value="Chromosome"/>
</dbReference>
<dbReference type="Pfam" id="PF00437">
    <property type="entry name" value="T2SSE"/>
    <property type="match status" value="1"/>
</dbReference>
<dbReference type="Gene3D" id="3.30.450.380">
    <property type="match status" value="1"/>
</dbReference>
<feature type="domain" description="AAA+ ATPase" evidence="2">
    <location>
        <begin position="225"/>
        <end position="379"/>
    </location>
</feature>
<dbReference type="PANTHER" id="PTHR30486:SF15">
    <property type="entry name" value="TYPE II_IV SECRETION SYSTEM ATPASE"/>
    <property type="match status" value="1"/>
</dbReference>
<name>A0ABY9T610_BREBE</name>
<dbReference type="InterPro" id="IPR050921">
    <property type="entry name" value="T4SS_GSP_E_ATPase"/>
</dbReference>
<reference evidence="3 4" key="1">
    <citation type="submission" date="2023-09" db="EMBL/GenBank/DDBJ databases">
        <title>Complete Genome and Methylome dissection of Bacillus brevis NEB573 original source of BbsI restriction endonuclease.</title>
        <authorList>
            <person name="Fomenkov A."/>
            <person name="Roberts R.D."/>
        </authorList>
    </citation>
    <scope>NUCLEOTIDE SEQUENCE [LARGE SCALE GENOMIC DNA]</scope>
    <source>
        <strain evidence="3 4">NEB573</strain>
    </source>
</reference>
<dbReference type="CDD" id="cd01130">
    <property type="entry name" value="VirB11-like_ATPase"/>
    <property type="match status" value="1"/>
</dbReference>
<gene>
    <name evidence="3" type="ORF">RGB73_04115</name>
</gene>
<accession>A0ABY9T610</accession>
<dbReference type="InterPro" id="IPR003593">
    <property type="entry name" value="AAA+_ATPase"/>
</dbReference>
<protein>
    <submittedName>
        <fullName evidence="3">CpaF family protein</fullName>
    </submittedName>
</protein>
<dbReference type="PANTHER" id="PTHR30486">
    <property type="entry name" value="TWITCHING MOTILITY PROTEIN PILT"/>
    <property type="match status" value="1"/>
</dbReference>
<comment type="similarity">
    <text evidence="1">Belongs to the GSP E family.</text>
</comment>
<keyword evidence="4" id="KW-1185">Reference proteome</keyword>
<dbReference type="InterPro" id="IPR001482">
    <property type="entry name" value="T2SS/T4SS_dom"/>
</dbReference>
<dbReference type="Gene3D" id="3.40.50.300">
    <property type="entry name" value="P-loop containing nucleotide triphosphate hydrolases"/>
    <property type="match status" value="1"/>
</dbReference>
<proteinExistence type="inferred from homology"/>
<organism evidence="3 4">
    <name type="scientific">Brevibacillus brevis</name>
    <name type="common">Bacillus brevis</name>
    <dbReference type="NCBI Taxonomy" id="1393"/>
    <lineage>
        <taxon>Bacteria</taxon>
        <taxon>Bacillati</taxon>
        <taxon>Bacillota</taxon>
        <taxon>Bacilli</taxon>
        <taxon>Bacillales</taxon>
        <taxon>Paenibacillaceae</taxon>
        <taxon>Brevibacillus</taxon>
    </lineage>
</organism>
<evidence type="ECO:0000313" key="3">
    <source>
        <dbReference type="EMBL" id="WNC15534.1"/>
    </source>
</evidence>